<keyword evidence="5 6" id="KW-0472">Membrane</keyword>
<dbReference type="RefSeq" id="WP_068537148.1">
    <property type="nucleotide sequence ID" value="NZ_AP025457.1"/>
</dbReference>
<comment type="similarity">
    <text evidence="2">Belongs to the GtrA family.</text>
</comment>
<sequence length="146" mass="15969">MTTSEAADREHLDLKTQLIRFVLTGAFSAVVDLGITLILTMGFGTSDFIAKTVGFICGTTTAYLLNRRWTFQAEPSTKRLLAVWALYVTMYGVQTGLYLGILALFPASEGDTVGEYAIRAIAFVIAQGTATVVNFIVQRTVIFKLM</sequence>
<dbReference type="OrthoDB" id="3828151at2"/>
<keyword evidence="3 6" id="KW-0812">Transmembrane</keyword>
<evidence type="ECO:0000256" key="1">
    <source>
        <dbReference type="ARBA" id="ARBA00004141"/>
    </source>
</evidence>
<comment type="subcellular location">
    <subcellularLocation>
        <location evidence="1">Membrane</location>
        <topology evidence="1">Multi-pass membrane protein</topology>
    </subcellularLocation>
</comment>
<evidence type="ECO:0000313" key="9">
    <source>
        <dbReference type="Proteomes" id="UP000183053"/>
    </source>
</evidence>
<evidence type="ECO:0000313" key="8">
    <source>
        <dbReference type="EMBL" id="SDQ44408.1"/>
    </source>
</evidence>
<feature type="transmembrane region" description="Helical" evidence="6">
    <location>
        <begin position="48"/>
        <end position="65"/>
    </location>
</feature>
<protein>
    <submittedName>
        <fullName evidence="8">Putative flippase GtrA (Transmembrane translocase of bactoprenol-linked glucose)</fullName>
    </submittedName>
</protein>
<feature type="transmembrane region" description="Helical" evidence="6">
    <location>
        <begin position="81"/>
        <end position="105"/>
    </location>
</feature>
<dbReference type="Pfam" id="PF04138">
    <property type="entry name" value="GtrA_DPMS_TM"/>
    <property type="match status" value="1"/>
</dbReference>
<evidence type="ECO:0000259" key="7">
    <source>
        <dbReference type="Pfam" id="PF04138"/>
    </source>
</evidence>
<dbReference type="AlphaFoldDB" id="A0A1H1AXF9"/>
<feature type="domain" description="GtrA/DPMS transmembrane" evidence="7">
    <location>
        <begin position="20"/>
        <end position="143"/>
    </location>
</feature>
<evidence type="ECO:0000256" key="5">
    <source>
        <dbReference type="ARBA" id="ARBA00023136"/>
    </source>
</evidence>
<name>A0A1H1AXF9_9ACTN</name>
<keyword evidence="4 6" id="KW-1133">Transmembrane helix</keyword>
<evidence type="ECO:0000256" key="4">
    <source>
        <dbReference type="ARBA" id="ARBA00022989"/>
    </source>
</evidence>
<accession>A0A1H1AXF9</accession>
<dbReference type="STRING" id="47312.SAMN04489765_0433"/>
<feature type="transmembrane region" description="Helical" evidence="6">
    <location>
        <begin position="117"/>
        <end position="137"/>
    </location>
</feature>
<organism evidence="8 9">
    <name type="scientific">Tsukamurella pulmonis</name>
    <dbReference type="NCBI Taxonomy" id="47312"/>
    <lineage>
        <taxon>Bacteria</taxon>
        <taxon>Bacillati</taxon>
        <taxon>Actinomycetota</taxon>
        <taxon>Actinomycetes</taxon>
        <taxon>Mycobacteriales</taxon>
        <taxon>Tsukamurellaceae</taxon>
        <taxon>Tsukamurella</taxon>
    </lineage>
</organism>
<dbReference type="EMBL" id="FNLF01000002">
    <property type="protein sequence ID" value="SDQ44408.1"/>
    <property type="molecule type" value="Genomic_DNA"/>
</dbReference>
<reference evidence="9" key="1">
    <citation type="submission" date="2016-10" db="EMBL/GenBank/DDBJ databases">
        <authorList>
            <person name="Varghese N."/>
            <person name="Submissions S."/>
        </authorList>
    </citation>
    <scope>NUCLEOTIDE SEQUENCE [LARGE SCALE GENOMIC DNA]</scope>
    <source>
        <strain evidence="9">DSM 44142</strain>
    </source>
</reference>
<dbReference type="PANTHER" id="PTHR38459">
    <property type="entry name" value="PROPHAGE BACTOPRENOL-LINKED GLUCOSE TRANSLOCASE HOMOLOG"/>
    <property type="match status" value="1"/>
</dbReference>
<dbReference type="PANTHER" id="PTHR38459:SF6">
    <property type="entry name" value="ARABINOGALACTAN BIOSYNTHESIS RECRUITING PROTEIN RV3789"/>
    <property type="match status" value="1"/>
</dbReference>
<dbReference type="GO" id="GO:0005886">
    <property type="term" value="C:plasma membrane"/>
    <property type="evidence" value="ECO:0007669"/>
    <property type="project" value="TreeGrafter"/>
</dbReference>
<dbReference type="InterPro" id="IPR007267">
    <property type="entry name" value="GtrA_DPMS_TM"/>
</dbReference>
<gene>
    <name evidence="8" type="ORF">SAMN04489765_0433</name>
</gene>
<dbReference type="InterPro" id="IPR051401">
    <property type="entry name" value="GtrA_CellWall_Glycosyl"/>
</dbReference>
<evidence type="ECO:0000256" key="6">
    <source>
        <dbReference type="SAM" id="Phobius"/>
    </source>
</evidence>
<feature type="transmembrane region" description="Helical" evidence="6">
    <location>
        <begin position="21"/>
        <end position="42"/>
    </location>
</feature>
<proteinExistence type="inferred from homology"/>
<dbReference type="Proteomes" id="UP000183053">
    <property type="component" value="Unassembled WGS sequence"/>
</dbReference>
<evidence type="ECO:0000256" key="3">
    <source>
        <dbReference type="ARBA" id="ARBA00022692"/>
    </source>
</evidence>
<keyword evidence="9" id="KW-1185">Reference proteome</keyword>
<evidence type="ECO:0000256" key="2">
    <source>
        <dbReference type="ARBA" id="ARBA00009399"/>
    </source>
</evidence>
<dbReference type="GO" id="GO:0000271">
    <property type="term" value="P:polysaccharide biosynthetic process"/>
    <property type="evidence" value="ECO:0007669"/>
    <property type="project" value="InterPro"/>
</dbReference>